<organism evidence="1 2">
    <name type="scientific">Streblomastix strix</name>
    <dbReference type="NCBI Taxonomy" id="222440"/>
    <lineage>
        <taxon>Eukaryota</taxon>
        <taxon>Metamonada</taxon>
        <taxon>Preaxostyla</taxon>
        <taxon>Oxymonadida</taxon>
        <taxon>Streblomastigidae</taxon>
        <taxon>Streblomastix</taxon>
    </lineage>
</organism>
<sequence>MTRNVKKDQTTAKKDRFARRALKFSCAVNQGLAGIIHDISRQNTIKIVNKLTIVWEVSLISVGDSYKERESRLRGVQLGLSTEGVLSKTQKEKFKQKRSAKSVSSHYSTGYRQQFKFGNHWKQKKFPNQRAIEFRGKGKYGKNFNIKRNRFQEYNSSTQLDDNSNP</sequence>
<dbReference type="EMBL" id="SNRW01037341">
    <property type="protein sequence ID" value="KAA6353843.1"/>
    <property type="molecule type" value="Genomic_DNA"/>
</dbReference>
<proteinExistence type="predicted"/>
<dbReference type="AlphaFoldDB" id="A0A5J4T7S3"/>
<name>A0A5J4T7S3_9EUKA</name>
<evidence type="ECO:0000313" key="2">
    <source>
        <dbReference type="Proteomes" id="UP000324800"/>
    </source>
</evidence>
<accession>A0A5J4T7S3</accession>
<gene>
    <name evidence="1" type="ORF">EZS28_050631</name>
</gene>
<comment type="caution">
    <text evidence="1">The sequence shown here is derived from an EMBL/GenBank/DDBJ whole genome shotgun (WGS) entry which is preliminary data.</text>
</comment>
<protein>
    <submittedName>
        <fullName evidence="1">Uncharacterized protein</fullName>
    </submittedName>
</protein>
<evidence type="ECO:0000313" key="1">
    <source>
        <dbReference type="EMBL" id="KAA6353843.1"/>
    </source>
</evidence>
<reference evidence="1 2" key="1">
    <citation type="submission" date="2019-03" db="EMBL/GenBank/DDBJ databases">
        <title>Single cell metagenomics reveals metabolic interactions within the superorganism composed of flagellate Streblomastix strix and complex community of Bacteroidetes bacteria on its surface.</title>
        <authorList>
            <person name="Treitli S.C."/>
            <person name="Kolisko M."/>
            <person name="Husnik F."/>
            <person name="Keeling P."/>
            <person name="Hampl V."/>
        </authorList>
    </citation>
    <scope>NUCLEOTIDE SEQUENCE [LARGE SCALE GENOMIC DNA]</scope>
    <source>
        <strain evidence="1">ST1C</strain>
    </source>
</reference>
<dbReference type="Proteomes" id="UP000324800">
    <property type="component" value="Unassembled WGS sequence"/>
</dbReference>